<accession>A0AAD4L6C1</accession>
<feature type="compositionally biased region" description="Low complexity" evidence="1">
    <location>
        <begin position="128"/>
        <end position="138"/>
    </location>
</feature>
<evidence type="ECO:0000256" key="1">
    <source>
        <dbReference type="SAM" id="MobiDB-lite"/>
    </source>
</evidence>
<feature type="region of interest" description="Disordered" evidence="1">
    <location>
        <begin position="1"/>
        <end position="37"/>
    </location>
</feature>
<reference evidence="2" key="1">
    <citation type="submission" date="2022-01" db="EMBL/GenBank/DDBJ databases">
        <title>Comparative genomics reveals a dynamic genome evolution in the ectomycorrhizal milk-cap (Lactarius) mushrooms.</title>
        <authorList>
            <consortium name="DOE Joint Genome Institute"/>
            <person name="Lebreton A."/>
            <person name="Tang N."/>
            <person name="Kuo A."/>
            <person name="LaButti K."/>
            <person name="Drula E."/>
            <person name="Barry K."/>
            <person name="Clum A."/>
            <person name="Lipzen A."/>
            <person name="Mousain D."/>
            <person name="Ng V."/>
            <person name="Wang R."/>
            <person name="Wang X."/>
            <person name="Dai Y."/>
            <person name="Henrissat B."/>
            <person name="Grigoriev I.V."/>
            <person name="Guerin-Laguette A."/>
            <person name="Yu F."/>
            <person name="Martin F.M."/>
        </authorList>
    </citation>
    <scope>NUCLEOTIDE SEQUENCE</scope>
    <source>
        <strain evidence="2">QP</strain>
    </source>
</reference>
<proteinExistence type="predicted"/>
<feature type="region of interest" description="Disordered" evidence="1">
    <location>
        <begin position="217"/>
        <end position="250"/>
    </location>
</feature>
<dbReference type="EMBL" id="JAKELL010000149">
    <property type="protein sequence ID" value="KAH8979957.1"/>
    <property type="molecule type" value="Genomic_DNA"/>
</dbReference>
<name>A0AAD4L6C1_9AGAM</name>
<organism evidence="2 3">
    <name type="scientific">Lactarius akahatsu</name>
    <dbReference type="NCBI Taxonomy" id="416441"/>
    <lineage>
        <taxon>Eukaryota</taxon>
        <taxon>Fungi</taxon>
        <taxon>Dikarya</taxon>
        <taxon>Basidiomycota</taxon>
        <taxon>Agaricomycotina</taxon>
        <taxon>Agaricomycetes</taxon>
        <taxon>Russulales</taxon>
        <taxon>Russulaceae</taxon>
        <taxon>Lactarius</taxon>
    </lineage>
</organism>
<protein>
    <submittedName>
        <fullName evidence="2">Uncharacterized protein</fullName>
    </submittedName>
</protein>
<evidence type="ECO:0000313" key="3">
    <source>
        <dbReference type="Proteomes" id="UP001201163"/>
    </source>
</evidence>
<feature type="region of interest" description="Disordered" evidence="1">
    <location>
        <begin position="115"/>
        <end position="138"/>
    </location>
</feature>
<dbReference type="AlphaFoldDB" id="A0AAD4L6C1"/>
<keyword evidence="3" id="KW-1185">Reference proteome</keyword>
<feature type="compositionally biased region" description="Low complexity" evidence="1">
    <location>
        <begin position="217"/>
        <end position="227"/>
    </location>
</feature>
<gene>
    <name evidence="2" type="ORF">EDB92DRAFT_309791</name>
</gene>
<comment type="caution">
    <text evidence="2">The sequence shown here is derived from an EMBL/GenBank/DDBJ whole genome shotgun (WGS) entry which is preliminary data.</text>
</comment>
<dbReference type="Proteomes" id="UP001201163">
    <property type="component" value="Unassembled WGS sequence"/>
</dbReference>
<sequence>MQSPGQVQRLMQLLSSGSTNGSTPPLTAPTPSGTWTPPMSVDLSQLALYDGSGGGSIGALTFDDKDTIGPSPSQLTEEEARLAHTYHNASDIDADVSALQANINELIENMGFDSAPLTAAHPHPHSHPPLSSAEGGEAPAGADFDFDAFLTAFASEQDGVSVPLPLPALGSVSGADTNAAEAGIAKAPAEDRPVAAVAGRKRTSDVAELALPLPALSASPTPSPSSSHGGAVAEFGATFADPPRVKRNKK</sequence>
<evidence type="ECO:0000313" key="2">
    <source>
        <dbReference type="EMBL" id="KAH8979957.1"/>
    </source>
</evidence>
<feature type="compositionally biased region" description="Polar residues" evidence="1">
    <location>
        <begin position="13"/>
        <end position="37"/>
    </location>
</feature>